<evidence type="ECO:0000256" key="2">
    <source>
        <dbReference type="ARBA" id="ARBA00022857"/>
    </source>
</evidence>
<protein>
    <submittedName>
        <fullName evidence="4">Uncharacterized protein</fullName>
    </submittedName>
</protein>
<proteinExistence type="inferred from homology"/>
<dbReference type="Pfam" id="PF00106">
    <property type="entry name" value="adh_short"/>
    <property type="match status" value="1"/>
</dbReference>
<dbReference type="Gene3D" id="3.40.50.720">
    <property type="entry name" value="NAD(P)-binding Rossmann-like Domain"/>
    <property type="match status" value="2"/>
</dbReference>
<dbReference type="Proteomes" id="UP001501578">
    <property type="component" value="Unassembled WGS sequence"/>
</dbReference>
<organism evidence="4 5">
    <name type="scientific">Nonomuraea longicatena</name>
    <dbReference type="NCBI Taxonomy" id="83682"/>
    <lineage>
        <taxon>Bacteria</taxon>
        <taxon>Bacillati</taxon>
        <taxon>Actinomycetota</taxon>
        <taxon>Actinomycetes</taxon>
        <taxon>Streptosporangiales</taxon>
        <taxon>Streptosporangiaceae</taxon>
        <taxon>Nonomuraea</taxon>
    </lineage>
</organism>
<comment type="caution">
    <text evidence="4">The sequence shown here is derived from an EMBL/GenBank/DDBJ whole genome shotgun (WGS) entry which is preliminary data.</text>
</comment>
<dbReference type="InterPro" id="IPR052178">
    <property type="entry name" value="Sec_Metab_Biosynth_SDR"/>
</dbReference>
<dbReference type="InterPro" id="IPR036291">
    <property type="entry name" value="NAD(P)-bd_dom_sf"/>
</dbReference>
<accession>A0ABN1P573</accession>
<evidence type="ECO:0000256" key="1">
    <source>
        <dbReference type="ARBA" id="ARBA00006484"/>
    </source>
</evidence>
<keyword evidence="3" id="KW-0560">Oxidoreductase</keyword>
<name>A0ABN1P573_9ACTN</name>
<dbReference type="RefSeq" id="WP_343949741.1">
    <property type="nucleotide sequence ID" value="NZ_BAAAHQ010000009.1"/>
</dbReference>
<sequence length="84" mass="8479">MREVVVTGGGTGIGYTIAAGFVALGDRVTVTGRRANVLAEAAARLGAAHVSFNAADTVLFLASEGARHLTGQVLHVNGGAYLGR</sequence>
<keyword evidence="5" id="KW-1185">Reference proteome</keyword>
<keyword evidence="2" id="KW-0521">NADP</keyword>
<dbReference type="PANTHER" id="PTHR43618">
    <property type="entry name" value="7-ALPHA-HYDROXYSTEROID DEHYDROGENASE"/>
    <property type="match status" value="1"/>
</dbReference>
<gene>
    <name evidence="4" type="ORF">GCM10009560_22760</name>
</gene>
<evidence type="ECO:0000313" key="4">
    <source>
        <dbReference type="EMBL" id="GAA0923055.1"/>
    </source>
</evidence>
<dbReference type="PANTHER" id="PTHR43618:SF8">
    <property type="entry name" value="7ALPHA-HYDROXYSTEROID DEHYDROGENASE"/>
    <property type="match status" value="1"/>
</dbReference>
<evidence type="ECO:0000313" key="5">
    <source>
        <dbReference type="Proteomes" id="UP001501578"/>
    </source>
</evidence>
<comment type="similarity">
    <text evidence="1">Belongs to the short-chain dehydrogenases/reductases (SDR) family.</text>
</comment>
<dbReference type="EMBL" id="BAAAHQ010000009">
    <property type="protein sequence ID" value="GAA0923055.1"/>
    <property type="molecule type" value="Genomic_DNA"/>
</dbReference>
<evidence type="ECO:0000256" key="3">
    <source>
        <dbReference type="ARBA" id="ARBA00023002"/>
    </source>
</evidence>
<dbReference type="SUPFAM" id="SSF51735">
    <property type="entry name" value="NAD(P)-binding Rossmann-fold domains"/>
    <property type="match status" value="2"/>
</dbReference>
<reference evidence="4 5" key="1">
    <citation type="journal article" date="2019" name="Int. J. Syst. Evol. Microbiol.">
        <title>The Global Catalogue of Microorganisms (GCM) 10K type strain sequencing project: providing services to taxonomists for standard genome sequencing and annotation.</title>
        <authorList>
            <consortium name="The Broad Institute Genomics Platform"/>
            <consortium name="The Broad Institute Genome Sequencing Center for Infectious Disease"/>
            <person name="Wu L."/>
            <person name="Ma J."/>
        </authorList>
    </citation>
    <scope>NUCLEOTIDE SEQUENCE [LARGE SCALE GENOMIC DNA]</scope>
    <source>
        <strain evidence="4 5">JCM 11136</strain>
    </source>
</reference>
<dbReference type="InterPro" id="IPR002347">
    <property type="entry name" value="SDR_fam"/>
</dbReference>